<evidence type="ECO:0000313" key="1">
    <source>
        <dbReference type="EMBL" id="KAK6756307.1"/>
    </source>
</evidence>
<dbReference type="Proteomes" id="UP001303046">
    <property type="component" value="Unassembled WGS sequence"/>
</dbReference>
<name>A0ABR1E0T7_NECAM</name>
<reference evidence="1 2" key="1">
    <citation type="submission" date="2023-08" db="EMBL/GenBank/DDBJ databases">
        <title>A Necator americanus chromosomal reference genome.</title>
        <authorList>
            <person name="Ilik V."/>
            <person name="Petrzelkova K.J."/>
            <person name="Pardy F."/>
            <person name="Fuh T."/>
            <person name="Niatou-Singa F.S."/>
            <person name="Gouil Q."/>
            <person name="Baker L."/>
            <person name="Ritchie M.E."/>
            <person name="Jex A.R."/>
            <person name="Gazzola D."/>
            <person name="Li H."/>
            <person name="Toshio Fujiwara R."/>
            <person name="Zhan B."/>
            <person name="Aroian R.V."/>
            <person name="Pafco B."/>
            <person name="Schwarz E.M."/>
        </authorList>
    </citation>
    <scope>NUCLEOTIDE SEQUENCE [LARGE SCALE GENOMIC DNA]</scope>
    <source>
        <strain evidence="1 2">Aroian</strain>
        <tissue evidence="1">Whole animal</tissue>
    </source>
</reference>
<organism evidence="1 2">
    <name type="scientific">Necator americanus</name>
    <name type="common">Human hookworm</name>
    <dbReference type="NCBI Taxonomy" id="51031"/>
    <lineage>
        <taxon>Eukaryota</taxon>
        <taxon>Metazoa</taxon>
        <taxon>Ecdysozoa</taxon>
        <taxon>Nematoda</taxon>
        <taxon>Chromadorea</taxon>
        <taxon>Rhabditida</taxon>
        <taxon>Rhabditina</taxon>
        <taxon>Rhabditomorpha</taxon>
        <taxon>Strongyloidea</taxon>
        <taxon>Ancylostomatidae</taxon>
        <taxon>Bunostominae</taxon>
        <taxon>Necator</taxon>
    </lineage>
</organism>
<protein>
    <submittedName>
        <fullName evidence="1">Uncharacterized protein</fullName>
    </submittedName>
</protein>
<accession>A0ABR1E0T7</accession>
<proteinExistence type="predicted"/>
<evidence type="ECO:0000313" key="2">
    <source>
        <dbReference type="Proteomes" id="UP001303046"/>
    </source>
</evidence>
<keyword evidence="2" id="KW-1185">Reference proteome</keyword>
<sequence length="113" mass="12793">MWWFVVWGTARAAGHQALKSELAKLCREAIKEDLKEARAEVLAEAARQEKNFDYTRKVGHVIPEIFLREVRRAIMASARVPISEYQHDGVVVRTGIHVATATVTHSTYYALSL</sequence>
<comment type="caution">
    <text evidence="1">The sequence shown here is derived from an EMBL/GenBank/DDBJ whole genome shotgun (WGS) entry which is preliminary data.</text>
</comment>
<gene>
    <name evidence="1" type="primary">Necator_chrV.g19404</name>
    <name evidence="1" type="ORF">RB195_014612</name>
</gene>
<dbReference type="EMBL" id="JAVFWL010000005">
    <property type="protein sequence ID" value="KAK6756307.1"/>
    <property type="molecule type" value="Genomic_DNA"/>
</dbReference>